<evidence type="ECO:0000256" key="7">
    <source>
        <dbReference type="ARBA" id="ARBA00023136"/>
    </source>
</evidence>
<keyword evidence="4" id="KW-0997">Cell inner membrane</keyword>
<keyword evidence="7 9" id="KW-0472">Membrane</keyword>
<feature type="transmembrane region" description="Helical" evidence="9">
    <location>
        <begin position="12"/>
        <end position="31"/>
    </location>
</feature>
<name>A0A0V8HD31_9BACI</name>
<dbReference type="InterPro" id="IPR007387">
    <property type="entry name" value="TRAP_DctQ"/>
</dbReference>
<keyword evidence="5 9" id="KW-0812">Transmembrane</keyword>
<protein>
    <submittedName>
        <fullName evidence="11">TRAP-type C4-dicarboxylate transport system, small permease component</fullName>
    </submittedName>
</protein>
<keyword evidence="12" id="KW-1185">Reference proteome</keyword>
<dbReference type="AlphaFoldDB" id="A0A0V8HD31"/>
<evidence type="ECO:0000259" key="10">
    <source>
        <dbReference type="Pfam" id="PF04290"/>
    </source>
</evidence>
<keyword evidence="2" id="KW-0813">Transport</keyword>
<evidence type="ECO:0000256" key="1">
    <source>
        <dbReference type="ARBA" id="ARBA00004429"/>
    </source>
</evidence>
<evidence type="ECO:0000256" key="5">
    <source>
        <dbReference type="ARBA" id="ARBA00022692"/>
    </source>
</evidence>
<keyword evidence="3" id="KW-1003">Cell membrane</keyword>
<evidence type="ECO:0000256" key="3">
    <source>
        <dbReference type="ARBA" id="ARBA00022475"/>
    </source>
</evidence>
<dbReference type="GO" id="GO:0015740">
    <property type="term" value="P:C4-dicarboxylate transport"/>
    <property type="evidence" value="ECO:0007669"/>
    <property type="project" value="TreeGrafter"/>
</dbReference>
<evidence type="ECO:0000256" key="8">
    <source>
        <dbReference type="ARBA" id="ARBA00038436"/>
    </source>
</evidence>
<proteinExistence type="inferred from homology"/>
<evidence type="ECO:0000256" key="6">
    <source>
        <dbReference type="ARBA" id="ARBA00022989"/>
    </source>
</evidence>
<dbReference type="GO" id="GO:0022857">
    <property type="term" value="F:transmembrane transporter activity"/>
    <property type="evidence" value="ECO:0007669"/>
    <property type="project" value="TreeGrafter"/>
</dbReference>
<evidence type="ECO:0000313" key="11">
    <source>
        <dbReference type="EMBL" id="SCC22849.1"/>
    </source>
</evidence>
<keyword evidence="6 9" id="KW-1133">Transmembrane helix</keyword>
<dbReference type="PANTHER" id="PTHR35011">
    <property type="entry name" value="2,3-DIKETO-L-GULONATE TRAP TRANSPORTER SMALL PERMEASE PROTEIN YIAM"/>
    <property type="match status" value="1"/>
</dbReference>
<feature type="transmembrane region" description="Helical" evidence="9">
    <location>
        <begin position="83"/>
        <end position="102"/>
    </location>
</feature>
<reference evidence="12" key="1">
    <citation type="submission" date="2016-08" db="EMBL/GenBank/DDBJ databases">
        <authorList>
            <person name="Varghese N."/>
            <person name="Submissions Spin"/>
        </authorList>
    </citation>
    <scope>NUCLEOTIDE SEQUENCE [LARGE SCALE GENOMIC DNA]</scope>
    <source>
        <strain evidence="12">SGD-1123</strain>
    </source>
</reference>
<accession>A0A0V8HD31</accession>
<dbReference type="Pfam" id="PF04290">
    <property type="entry name" value="DctQ"/>
    <property type="match status" value="1"/>
</dbReference>
<dbReference type="GO" id="GO:0005886">
    <property type="term" value="C:plasma membrane"/>
    <property type="evidence" value="ECO:0007669"/>
    <property type="project" value="UniProtKB-SubCell"/>
</dbReference>
<organism evidence="11 12">
    <name type="scientific">[Bacillus] enclensis</name>
    <dbReference type="NCBI Taxonomy" id="1402860"/>
    <lineage>
        <taxon>Bacteria</taxon>
        <taxon>Bacillati</taxon>
        <taxon>Bacillota</taxon>
        <taxon>Bacilli</taxon>
        <taxon>Bacillales</taxon>
        <taxon>Bacillaceae</taxon>
        <taxon>Rossellomorea</taxon>
    </lineage>
</organism>
<sequence>MKKLFDNVEEIIGGTLFLVMLAVLTVQIFSRQVFDHPLTWSEGLAKFIFIYVGYLAVAVGIKENGHVFIDYFVTKFPVKIQRVINYVFQFLIGAAIILMGYIGYEMAMRKVPVDIVSLNISYVYMYMALPLLSVLMLYRLIERNIKEIRNKGEEVG</sequence>
<gene>
    <name evidence="11" type="ORF">GA0061094_3261</name>
</gene>
<dbReference type="Proteomes" id="UP000181997">
    <property type="component" value="Unassembled WGS sequence"/>
</dbReference>
<dbReference type="RefSeq" id="WP_032086803.1">
    <property type="nucleotide sequence ID" value="NZ_FMAU01000004.1"/>
</dbReference>
<dbReference type="PANTHER" id="PTHR35011:SF5">
    <property type="entry name" value="SIALIC ACID TRAP TRANSPORTER SMALL PERMEASE PROTEIN SIAQ"/>
    <property type="match status" value="1"/>
</dbReference>
<comment type="similarity">
    <text evidence="8">Belongs to the TRAP transporter small permease family.</text>
</comment>
<evidence type="ECO:0000313" key="12">
    <source>
        <dbReference type="Proteomes" id="UP000181997"/>
    </source>
</evidence>
<evidence type="ECO:0000256" key="4">
    <source>
        <dbReference type="ARBA" id="ARBA00022519"/>
    </source>
</evidence>
<comment type="subcellular location">
    <subcellularLocation>
        <location evidence="1">Cell inner membrane</location>
        <topology evidence="1">Multi-pass membrane protein</topology>
    </subcellularLocation>
</comment>
<feature type="domain" description="Tripartite ATP-independent periplasmic transporters DctQ component" evidence="10">
    <location>
        <begin position="20"/>
        <end position="149"/>
    </location>
</feature>
<evidence type="ECO:0000256" key="2">
    <source>
        <dbReference type="ARBA" id="ARBA00022448"/>
    </source>
</evidence>
<dbReference type="EMBL" id="FMAU01000004">
    <property type="protein sequence ID" value="SCC22849.1"/>
    <property type="molecule type" value="Genomic_DNA"/>
</dbReference>
<feature type="transmembrane region" description="Helical" evidence="9">
    <location>
        <begin position="122"/>
        <end position="141"/>
    </location>
</feature>
<evidence type="ECO:0000256" key="9">
    <source>
        <dbReference type="SAM" id="Phobius"/>
    </source>
</evidence>
<dbReference type="InterPro" id="IPR055348">
    <property type="entry name" value="DctQ"/>
</dbReference>
<feature type="transmembrane region" description="Helical" evidence="9">
    <location>
        <begin position="43"/>
        <end position="62"/>
    </location>
</feature>